<reference evidence="1 2" key="1">
    <citation type="submission" date="2015-10" db="EMBL/GenBank/DDBJ databases">
        <authorList>
            <person name="Millard A."/>
        </authorList>
    </citation>
    <scope>NUCLEOTIDE SEQUENCE [LARGE SCALE GENOMIC DNA]</scope>
</reference>
<dbReference type="EMBL" id="LN887948">
    <property type="protein sequence ID" value="CUR49030.1"/>
    <property type="molecule type" value="Genomic_DNA"/>
</dbReference>
<gene>
    <name evidence="1" type="ORF">SLUR09_00163</name>
</gene>
<proteinExistence type="predicted"/>
<name>A0A0M7REW7_9CAUD</name>
<dbReference type="KEGG" id="vg:26647769"/>
<keyword evidence="2" id="KW-1185">Reference proteome</keyword>
<dbReference type="RefSeq" id="YP_009202190.1">
    <property type="nucleotide sequence ID" value="NC_028840.1"/>
</dbReference>
<organism evidence="1 2">
    <name type="scientific">Escherichia phage slur09</name>
    <dbReference type="NCBI Taxonomy" id="1728958"/>
    <lineage>
        <taxon>Viruses</taxon>
        <taxon>Duplodnaviria</taxon>
        <taxon>Heunggongvirae</taxon>
        <taxon>Uroviricota</taxon>
        <taxon>Caudoviricetes</taxon>
        <taxon>Demerecviridae</taxon>
        <taxon>Markadamsvirinae</taxon>
        <taxon>Tequintavirus</taxon>
        <taxon>Tequintavirus slur09</taxon>
    </lineage>
</organism>
<protein>
    <submittedName>
        <fullName evidence="1">Uncharacterized protein</fullName>
    </submittedName>
</protein>
<evidence type="ECO:0000313" key="2">
    <source>
        <dbReference type="Proteomes" id="UP000202151"/>
    </source>
</evidence>
<dbReference type="GeneID" id="26647769"/>
<evidence type="ECO:0000313" key="1">
    <source>
        <dbReference type="EMBL" id="CUR49030.1"/>
    </source>
</evidence>
<accession>A0A0M7REW7</accession>
<dbReference type="Proteomes" id="UP000202151">
    <property type="component" value="Segment"/>
</dbReference>
<sequence>MFKLLVVIWYSQSNRANTSHVIDFNTKNEAEKAYANLIERNKESRSIVYEVTKLY</sequence>